<comment type="similarity">
    <text evidence="2">Belongs to the HAD-like hydrolase superfamily.</text>
</comment>
<protein>
    <recommendedName>
        <fullName evidence="5">Haloacid dehalogenase-like hydrolase domain-containing protein 2</fullName>
    </recommendedName>
</protein>
<dbReference type="InterPro" id="IPR023214">
    <property type="entry name" value="HAD_sf"/>
</dbReference>
<proteinExistence type="inferred from homology"/>
<dbReference type="Gene3D" id="3.40.50.1000">
    <property type="entry name" value="HAD superfamily/HAD-like"/>
    <property type="match status" value="2"/>
</dbReference>
<dbReference type="InterPro" id="IPR006355">
    <property type="entry name" value="LHPP/HDHD2"/>
</dbReference>
<dbReference type="EMBL" id="UINC01004507">
    <property type="protein sequence ID" value="SVA14832.1"/>
    <property type="molecule type" value="Genomic_DNA"/>
</dbReference>
<dbReference type="GO" id="GO:0016791">
    <property type="term" value="F:phosphatase activity"/>
    <property type="evidence" value="ECO:0007669"/>
    <property type="project" value="InterPro"/>
</dbReference>
<dbReference type="AlphaFoldDB" id="A0A381TFA1"/>
<dbReference type="InterPro" id="IPR036412">
    <property type="entry name" value="HAD-like_sf"/>
</dbReference>
<name>A0A381TFA1_9ZZZZ</name>
<dbReference type="NCBIfam" id="TIGR01458">
    <property type="entry name" value="HAD-SF-IIA-hyp3"/>
    <property type="match status" value="1"/>
</dbReference>
<sequence>VTWVDGLLIDIDGVLSVSWEAIDGAPGALAELRDRGLPLRFATNTTTRTRAQVADLLTSAGMVVGADEILTAPVATAAHLRRHHPGARCFVLNSGDLSEDLEGIDVVRGDVDDGPVDVVVVGGAGLNFTHTQLNRAFRHLLDGAAFVAMHRNLYWRTAAGMELDTGAYVAALEESSGLTPVVLGKPSPEFFVACLAELGLAADRVAMVGDDVENDVAAAQRCGLRGVLVRTGKFRSEALDRASATPEHVVDSFADVPSLLDG</sequence>
<dbReference type="PANTHER" id="PTHR19288:SF46">
    <property type="entry name" value="HALOACID DEHALOGENASE-LIKE HYDROLASE DOMAIN-CONTAINING PROTEIN 2"/>
    <property type="match status" value="1"/>
</dbReference>
<dbReference type="PANTHER" id="PTHR19288">
    <property type="entry name" value="4-NITROPHENYLPHOSPHATASE-RELATED"/>
    <property type="match status" value="1"/>
</dbReference>
<dbReference type="SUPFAM" id="SSF56784">
    <property type="entry name" value="HAD-like"/>
    <property type="match status" value="1"/>
</dbReference>
<gene>
    <name evidence="6" type="ORF">METZ01_LOCUS67686</name>
</gene>
<keyword evidence="4" id="KW-0460">Magnesium</keyword>
<evidence type="ECO:0000256" key="3">
    <source>
        <dbReference type="ARBA" id="ARBA00022723"/>
    </source>
</evidence>
<evidence type="ECO:0000256" key="1">
    <source>
        <dbReference type="ARBA" id="ARBA00001946"/>
    </source>
</evidence>
<keyword evidence="3" id="KW-0479">Metal-binding</keyword>
<dbReference type="GO" id="GO:0005737">
    <property type="term" value="C:cytoplasm"/>
    <property type="evidence" value="ECO:0007669"/>
    <property type="project" value="TreeGrafter"/>
</dbReference>
<accession>A0A381TFA1</accession>
<evidence type="ECO:0000313" key="6">
    <source>
        <dbReference type="EMBL" id="SVA14832.1"/>
    </source>
</evidence>
<dbReference type="NCBIfam" id="TIGR01549">
    <property type="entry name" value="HAD-SF-IA-v1"/>
    <property type="match status" value="1"/>
</dbReference>
<dbReference type="Pfam" id="PF13344">
    <property type="entry name" value="Hydrolase_6"/>
    <property type="match status" value="1"/>
</dbReference>
<dbReference type="InterPro" id="IPR006357">
    <property type="entry name" value="HAD-SF_hydro_IIA"/>
</dbReference>
<evidence type="ECO:0000256" key="4">
    <source>
        <dbReference type="ARBA" id="ARBA00022842"/>
    </source>
</evidence>
<dbReference type="InterPro" id="IPR006439">
    <property type="entry name" value="HAD-SF_hydro_IA"/>
</dbReference>
<feature type="non-terminal residue" evidence="6">
    <location>
        <position position="1"/>
    </location>
</feature>
<dbReference type="NCBIfam" id="TIGR01460">
    <property type="entry name" value="HAD-SF-IIA"/>
    <property type="match status" value="1"/>
</dbReference>
<reference evidence="6" key="1">
    <citation type="submission" date="2018-05" db="EMBL/GenBank/DDBJ databases">
        <authorList>
            <person name="Lanie J.A."/>
            <person name="Ng W.-L."/>
            <person name="Kazmierczak K.M."/>
            <person name="Andrzejewski T.M."/>
            <person name="Davidsen T.M."/>
            <person name="Wayne K.J."/>
            <person name="Tettelin H."/>
            <person name="Glass J.I."/>
            <person name="Rusch D."/>
            <person name="Podicherti R."/>
            <person name="Tsui H.-C.T."/>
            <person name="Winkler M.E."/>
        </authorList>
    </citation>
    <scope>NUCLEOTIDE SEQUENCE</scope>
</reference>
<dbReference type="Pfam" id="PF13242">
    <property type="entry name" value="Hydrolase_like"/>
    <property type="match status" value="1"/>
</dbReference>
<comment type="cofactor">
    <cofactor evidence="1">
        <name>Mg(2+)</name>
        <dbReference type="ChEBI" id="CHEBI:18420"/>
    </cofactor>
</comment>
<dbReference type="GO" id="GO:0046872">
    <property type="term" value="F:metal ion binding"/>
    <property type="evidence" value="ECO:0007669"/>
    <property type="project" value="UniProtKB-KW"/>
</dbReference>
<evidence type="ECO:0000256" key="2">
    <source>
        <dbReference type="ARBA" id="ARBA00007958"/>
    </source>
</evidence>
<organism evidence="6">
    <name type="scientific">marine metagenome</name>
    <dbReference type="NCBI Taxonomy" id="408172"/>
    <lineage>
        <taxon>unclassified sequences</taxon>
        <taxon>metagenomes</taxon>
        <taxon>ecological metagenomes</taxon>
    </lineage>
</organism>
<evidence type="ECO:0000256" key="5">
    <source>
        <dbReference type="ARBA" id="ARBA00039666"/>
    </source>
</evidence>